<dbReference type="GO" id="GO:0046872">
    <property type="term" value="F:metal ion binding"/>
    <property type="evidence" value="ECO:0007669"/>
    <property type="project" value="UniProtKB-KW"/>
</dbReference>
<dbReference type="InterPro" id="IPR009465">
    <property type="entry name" value="Spondin_N"/>
</dbReference>
<dbReference type="InterPro" id="IPR000884">
    <property type="entry name" value="TSP1_rpt"/>
</dbReference>
<accession>A0A067R3W5</accession>
<evidence type="ECO:0000256" key="6">
    <source>
        <dbReference type="ARBA" id="ARBA00022729"/>
    </source>
</evidence>
<evidence type="ECO:0000256" key="12">
    <source>
        <dbReference type="SAM" id="SignalP"/>
    </source>
</evidence>
<keyword evidence="7" id="KW-0677">Repeat</keyword>
<evidence type="ECO:0000256" key="10">
    <source>
        <dbReference type="ARBA" id="ARBA00023180"/>
    </source>
</evidence>
<evidence type="ECO:0000256" key="11">
    <source>
        <dbReference type="ARBA" id="ARBA00030964"/>
    </source>
</evidence>
<gene>
    <name evidence="15" type="ORF">L798_12154</name>
</gene>
<reference evidence="15 16" key="1">
    <citation type="journal article" date="2014" name="Nat. Commun.">
        <title>Molecular traces of alternative social organization in a termite genome.</title>
        <authorList>
            <person name="Terrapon N."/>
            <person name="Li C."/>
            <person name="Robertson H.M."/>
            <person name="Ji L."/>
            <person name="Meng X."/>
            <person name="Booth W."/>
            <person name="Chen Z."/>
            <person name="Childers C.P."/>
            <person name="Glastad K.M."/>
            <person name="Gokhale K."/>
            <person name="Gowin J."/>
            <person name="Gronenberg W."/>
            <person name="Hermansen R.A."/>
            <person name="Hu H."/>
            <person name="Hunt B.G."/>
            <person name="Huylmans A.K."/>
            <person name="Khalil S.M."/>
            <person name="Mitchell R.D."/>
            <person name="Munoz-Torres M.C."/>
            <person name="Mustard J.A."/>
            <person name="Pan H."/>
            <person name="Reese J.T."/>
            <person name="Scharf M.E."/>
            <person name="Sun F."/>
            <person name="Vogel H."/>
            <person name="Xiao J."/>
            <person name="Yang W."/>
            <person name="Yang Z."/>
            <person name="Yang Z."/>
            <person name="Zhou J."/>
            <person name="Zhu J."/>
            <person name="Brent C.S."/>
            <person name="Elsik C.G."/>
            <person name="Goodisman M.A."/>
            <person name="Liberles D.A."/>
            <person name="Roe R.M."/>
            <person name="Vargo E.L."/>
            <person name="Vilcinskas A."/>
            <person name="Wang J."/>
            <person name="Bornberg-Bauer E."/>
            <person name="Korb J."/>
            <person name="Zhang G."/>
            <person name="Liebig J."/>
        </authorList>
    </citation>
    <scope>NUCLEOTIDE SEQUENCE [LARGE SCALE GENOMIC DNA]</scope>
    <source>
        <tissue evidence="15">Whole organism</tissue>
    </source>
</reference>
<feature type="chain" id="PRO_5001647999" description="Spondin-1" evidence="12">
    <location>
        <begin position="23"/>
        <end position="568"/>
    </location>
</feature>
<dbReference type="Gene3D" id="2.60.40.2130">
    <property type="entry name" value="F-spondin domain"/>
    <property type="match status" value="1"/>
</dbReference>
<feature type="domain" description="Reelin" evidence="13">
    <location>
        <begin position="10"/>
        <end position="182"/>
    </location>
</feature>
<dbReference type="PANTHER" id="PTHR11311">
    <property type="entry name" value="SPONDIN"/>
    <property type="match status" value="1"/>
</dbReference>
<keyword evidence="5" id="KW-0479">Metal-binding</keyword>
<dbReference type="GO" id="GO:0031012">
    <property type="term" value="C:extracellular matrix"/>
    <property type="evidence" value="ECO:0007669"/>
    <property type="project" value="TreeGrafter"/>
</dbReference>
<dbReference type="Pfam" id="PF19028">
    <property type="entry name" value="TSP1_spondin"/>
    <property type="match status" value="1"/>
</dbReference>
<dbReference type="PROSITE" id="PS51020">
    <property type="entry name" value="SPONDIN"/>
    <property type="match status" value="1"/>
</dbReference>
<keyword evidence="10" id="KW-0325">Glycoprotein</keyword>
<organism evidence="15 16">
    <name type="scientific">Zootermopsis nevadensis</name>
    <name type="common">Dampwood termite</name>
    <dbReference type="NCBI Taxonomy" id="136037"/>
    <lineage>
        <taxon>Eukaryota</taxon>
        <taxon>Metazoa</taxon>
        <taxon>Ecdysozoa</taxon>
        <taxon>Arthropoda</taxon>
        <taxon>Hexapoda</taxon>
        <taxon>Insecta</taxon>
        <taxon>Pterygota</taxon>
        <taxon>Neoptera</taxon>
        <taxon>Polyneoptera</taxon>
        <taxon>Dictyoptera</taxon>
        <taxon>Blattodea</taxon>
        <taxon>Blattoidea</taxon>
        <taxon>Termitoidae</taxon>
        <taxon>Termopsidae</taxon>
        <taxon>Zootermopsis</taxon>
    </lineage>
</organism>
<keyword evidence="9" id="KW-1015">Disulfide bond</keyword>
<dbReference type="Gene3D" id="2.60.40.4060">
    <property type="entry name" value="Reeler domain"/>
    <property type="match status" value="1"/>
</dbReference>
<dbReference type="InterPro" id="IPR044004">
    <property type="entry name" value="TSP1_spondin_dom"/>
</dbReference>
<dbReference type="SMART" id="SM00209">
    <property type="entry name" value="TSP1"/>
    <property type="match status" value="1"/>
</dbReference>
<name>A0A067R3W5_ZOONE</name>
<evidence type="ECO:0000256" key="5">
    <source>
        <dbReference type="ARBA" id="ARBA00022723"/>
    </source>
</evidence>
<dbReference type="GO" id="GO:0007155">
    <property type="term" value="P:cell adhesion"/>
    <property type="evidence" value="ECO:0007669"/>
    <property type="project" value="UniProtKB-KW"/>
</dbReference>
<keyword evidence="4" id="KW-0272">Extracellular matrix</keyword>
<dbReference type="InterPro" id="IPR038678">
    <property type="entry name" value="Spondin_N_sf"/>
</dbReference>
<evidence type="ECO:0000256" key="8">
    <source>
        <dbReference type="ARBA" id="ARBA00022889"/>
    </source>
</evidence>
<dbReference type="InterPro" id="IPR051418">
    <property type="entry name" value="Spondin/Thrombospondin_T1"/>
</dbReference>
<dbReference type="Pfam" id="PF06468">
    <property type="entry name" value="Spond_N"/>
    <property type="match status" value="1"/>
</dbReference>
<comment type="subcellular location">
    <subcellularLocation>
        <location evidence="1">Secreted</location>
        <location evidence="1">Extracellular space</location>
        <location evidence="1">Extracellular matrix</location>
    </subcellularLocation>
</comment>
<dbReference type="CDD" id="cd08544">
    <property type="entry name" value="Reeler"/>
    <property type="match status" value="1"/>
</dbReference>
<dbReference type="InParanoid" id="A0A067R3W5"/>
<evidence type="ECO:0000256" key="3">
    <source>
        <dbReference type="ARBA" id="ARBA00022525"/>
    </source>
</evidence>
<dbReference type="eggNOG" id="KOG3539">
    <property type="taxonomic scope" value="Eukaryota"/>
</dbReference>
<dbReference type="STRING" id="136037.A0A067R3W5"/>
<evidence type="ECO:0000313" key="16">
    <source>
        <dbReference type="Proteomes" id="UP000027135"/>
    </source>
</evidence>
<evidence type="ECO:0000256" key="1">
    <source>
        <dbReference type="ARBA" id="ARBA00004498"/>
    </source>
</evidence>
<dbReference type="NCBIfam" id="NF038123">
    <property type="entry name" value="NF038123_dom"/>
    <property type="match status" value="1"/>
</dbReference>
<evidence type="ECO:0000259" key="13">
    <source>
        <dbReference type="PROSITE" id="PS51019"/>
    </source>
</evidence>
<dbReference type="PROSITE" id="PS50092">
    <property type="entry name" value="TSP1"/>
    <property type="match status" value="1"/>
</dbReference>
<evidence type="ECO:0000259" key="14">
    <source>
        <dbReference type="PROSITE" id="PS51020"/>
    </source>
</evidence>
<dbReference type="OrthoDB" id="8188965at2759"/>
<feature type="signal peptide" evidence="12">
    <location>
        <begin position="1"/>
        <end position="22"/>
    </location>
</feature>
<dbReference type="Gene3D" id="2.20.100.10">
    <property type="entry name" value="Thrombospondin type-1 (TSP1) repeat"/>
    <property type="match status" value="1"/>
</dbReference>
<dbReference type="AlphaFoldDB" id="A0A067R3W5"/>
<dbReference type="InterPro" id="IPR002861">
    <property type="entry name" value="Reeler_dom"/>
</dbReference>
<evidence type="ECO:0000256" key="9">
    <source>
        <dbReference type="ARBA" id="ARBA00023157"/>
    </source>
</evidence>
<dbReference type="Pfam" id="PF02014">
    <property type="entry name" value="Reeler"/>
    <property type="match status" value="1"/>
</dbReference>
<keyword evidence="6 12" id="KW-0732">Signal</keyword>
<evidence type="ECO:0000313" key="15">
    <source>
        <dbReference type="EMBL" id="KDR13866.1"/>
    </source>
</evidence>
<evidence type="ECO:0000256" key="2">
    <source>
        <dbReference type="ARBA" id="ARBA00019594"/>
    </source>
</evidence>
<dbReference type="PANTHER" id="PTHR11311:SF16">
    <property type="entry name" value="SPONDIN-1"/>
    <property type="match status" value="1"/>
</dbReference>
<dbReference type="InterPro" id="IPR042307">
    <property type="entry name" value="Reeler_sf"/>
</dbReference>
<dbReference type="PROSITE" id="PS51019">
    <property type="entry name" value="REELIN"/>
    <property type="match status" value="1"/>
</dbReference>
<keyword evidence="16" id="KW-1185">Reference proteome</keyword>
<dbReference type="EMBL" id="KK852917">
    <property type="protein sequence ID" value="KDR13866.1"/>
    <property type="molecule type" value="Genomic_DNA"/>
</dbReference>
<proteinExistence type="predicted"/>
<keyword evidence="8" id="KW-0130">Cell adhesion</keyword>
<dbReference type="FunFam" id="2.60.40.2130:FF:000002">
    <property type="entry name" value="Putative Spondin-1"/>
    <property type="match status" value="1"/>
</dbReference>
<dbReference type="Proteomes" id="UP000027135">
    <property type="component" value="Unassembled WGS sequence"/>
</dbReference>
<dbReference type="InterPro" id="IPR036383">
    <property type="entry name" value="TSP1_rpt_sf"/>
</dbReference>
<keyword evidence="3" id="KW-0964">Secreted</keyword>
<evidence type="ECO:0000256" key="4">
    <source>
        <dbReference type="ARBA" id="ARBA00022530"/>
    </source>
</evidence>
<sequence length="568" mass="64657">MQSLIQLIVCILVAKELNRAEAIYCNRDPEDIHTPKSKNSPFRIRISGNPDKYVPEGVYTVSLRGQRSGRYQATFERFMLVVEPKDHSSSENNDTGDKNVGSFALVGNTIAKYSNQCPNAIIQMSSLKKAEVKVTWTAPPPGSGCVVFRATIVEDHEVWYKDGELSHEFCEDDQENEFYQPEFDFTCYACDDALYEMTFEGLWSKYTHPKEFPENGWLTGFTDLIGASHSPHYYFWEYGRFASEGLRLVAELGSTHELEKEIIAKSKNIRTIIKARGLAYPNVTGKTSTFFRVDRKHYLFSVVSRIAPSPDWIIGVSGINLCLKNGSWVDYREFDLYPLDAGTDNGITYMSPDEPTSPHKVVIRITSSYPNDPRSPFYDPSGSKVLPLARLYLRRWQLFERECCNESEENCNVDQQLKMGNLKKKKEKRKQIWLPDDEEIDGVASTSEPEVTDDTTKEDSTVVSPLNELSSSYFLDFNMTYGLMVSTLPTYNFESEVEPRNVVEGRVIDCVVSRWTRWSKCSVSCGCGYKTRNRSILVHSRNGGKACPKLLRTKKCLKKCGKNNWGRG</sequence>
<evidence type="ECO:0000256" key="7">
    <source>
        <dbReference type="ARBA" id="ARBA00022737"/>
    </source>
</evidence>
<protein>
    <recommendedName>
        <fullName evidence="2">Spondin-1</fullName>
    </recommendedName>
    <alternativeName>
        <fullName evidence="11">F-spondin</fullName>
    </alternativeName>
</protein>
<feature type="domain" description="Spondin" evidence="14">
    <location>
        <begin position="183"/>
        <end position="373"/>
    </location>
</feature>
<dbReference type="SUPFAM" id="SSF82895">
    <property type="entry name" value="TSP-1 type 1 repeat"/>
    <property type="match status" value="1"/>
</dbReference>